<dbReference type="InterPro" id="IPR002347">
    <property type="entry name" value="SDR_fam"/>
</dbReference>
<dbReference type="EMBL" id="GG700658">
    <property type="protein sequence ID" value="EGD91578.2"/>
    <property type="molecule type" value="Genomic_DNA"/>
</dbReference>
<dbReference type="PRINTS" id="PR00081">
    <property type="entry name" value="GDHRDH"/>
</dbReference>
<dbReference type="GO" id="GO:0016491">
    <property type="term" value="F:oxidoreductase activity"/>
    <property type="evidence" value="ECO:0007669"/>
    <property type="project" value="UniProtKB-KW"/>
</dbReference>
<dbReference type="GeneID" id="10371419"/>
<dbReference type="RefSeq" id="XP_003231497.2">
    <property type="nucleotide sequence ID" value="XM_003231449.2"/>
</dbReference>
<dbReference type="AlphaFoldDB" id="F2SZ26"/>
<dbReference type="SUPFAM" id="SSF51735">
    <property type="entry name" value="NAD(P)-binding Rossmann-fold domains"/>
    <property type="match status" value="1"/>
</dbReference>
<proteinExistence type="inferred from homology"/>
<keyword evidence="4" id="KW-1185">Reference proteome</keyword>
<keyword evidence="2" id="KW-0560">Oxidoreductase</keyword>
<dbReference type="OrthoDB" id="294295at2759"/>
<name>F2SZ26_TRIRC</name>
<dbReference type="PANTHER" id="PTHR43180">
    <property type="entry name" value="3-OXOACYL-(ACYL-CARRIER-PROTEIN) REDUCTASE (AFU_ORTHOLOGUE AFUA_6G11210)"/>
    <property type="match status" value="1"/>
</dbReference>
<dbReference type="eggNOG" id="KOG0725">
    <property type="taxonomic scope" value="Eukaryota"/>
</dbReference>
<dbReference type="Pfam" id="PF00106">
    <property type="entry name" value="adh_short"/>
    <property type="match status" value="1"/>
</dbReference>
<dbReference type="OMA" id="GHLDVFH"/>
<dbReference type="VEuPathDB" id="FungiDB:TERG_07796"/>
<dbReference type="Proteomes" id="UP000008864">
    <property type="component" value="Unassembled WGS sequence"/>
</dbReference>
<sequence>MSQSQGSRLANKVAIVTGGGSGFGAAIAIRYAQEGAKVIIGDINVEGGEKVASSDPLSITFQKMDVTRSEDWKAILDLAVSKHGKVDILVNNAGTTYRNKVSHPLHQQGPWILNRQMTGY</sequence>
<organism evidence="3 4">
    <name type="scientific">Trichophyton rubrum (strain ATCC MYA-4607 / CBS 118892)</name>
    <name type="common">Athlete's foot fungus</name>
    <dbReference type="NCBI Taxonomy" id="559305"/>
    <lineage>
        <taxon>Eukaryota</taxon>
        <taxon>Fungi</taxon>
        <taxon>Dikarya</taxon>
        <taxon>Ascomycota</taxon>
        <taxon>Pezizomycotina</taxon>
        <taxon>Eurotiomycetes</taxon>
        <taxon>Eurotiomycetidae</taxon>
        <taxon>Onygenales</taxon>
        <taxon>Arthrodermataceae</taxon>
        <taxon>Trichophyton</taxon>
    </lineage>
</organism>
<evidence type="ECO:0000313" key="4">
    <source>
        <dbReference type="Proteomes" id="UP000008864"/>
    </source>
</evidence>
<dbReference type="Gene3D" id="3.40.50.720">
    <property type="entry name" value="NAD(P)-binding Rossmann-like Domain"/>
    <property type="match status" value="1"/>
</dbReference>
<evidence type="ECO:0000313" key="3">
    <source>
        <dbReference type="EMBL" id="EGD91578.2"/>
    </source>
</evidence>
<evidence type="ECO:0000256" key="1">
    <source>
        <dbReference type="ARBA" id="ARBA00006484"/>
    </source>
</evidence>
<dbReference type="PANTHER" id="PTHR43180:SF66">
    <property type="entry name" value="SHORT-CHAIN DEHYDROGENASE_REDUCTASE FAMILY PROTEIN"/>
    <property type="match status" value="1"/>
</dbReference>
<gene>
    <name evidence="3" type="ORF">TERG_07796</name>
</gene>
<dbReference type="InParanoid" id="F2SZ26"/>
<dbReference type="STRING" id="559305.F2SZ26"/>
<dbReference type="InterPro" id="IPR036291">
    <property type="entry name" value="NAD(P)-bd_dom_sf"/>
</dbReference>
<reference evidence="4" key="1">
    <citation type="journal article" date="2012" name="MBio">
        <title>Comparative genome analysis of Trichophyton rubrum and related dermatophytes reveals candidate genes involved in infection.</title>
        <authorList>
            <person name="Martinez D.A."/>
            <person name="Oliver B.G."/>
            <person name="Graeser Y."/>
            <person name="Goldberg J.M."/>
            <person name="Li W."/>
            <person name="Martinez-Rossi N.M."/>
            <person name="Monod M."/>
            <person name="Shelest E."/>
            <person name="Barton R.C."/>
            <person name="Birch E."/>
            <person name="Brakhage A.A."/>
            <person name="Chen Z."/>
            <person name="Gurr S.J."/>
            <person name="Heiman D."/>
            <person name="Heitman J."/>
            <person name="Kosti I."/>
            <person name="Rossi A."/>
            <person name="Saif S."/>
            <person name="Samalova M."/>
            <person name="Saunders C.W."/>
            <person name="Shea T."/>
            <person name="Summerbell R.C."/>
            <person name="Xu J."/>
            <person name="Young S."/>
            <person name="Zeng Q."/>
            <person name="Birren B.W."/>
            <person name="Cuomo C.A."/>
            <person name="White T.C."/>
        </authorList>
    </citation>
    <scope>NUCLEOTIDE SEQUENCE [LARGE SCALE GENOMIC DNA]</scope>
    <source>
        <strain evidence="4">ATCC MYA-4607 / CBS 118892</strain>
    </source>
</reference>
<comment type="similarity">
    <text evidence="1">Belongs to the short-chain dehydrogenases/reductases (SDR) family.</text>
</comment>
<protein>
    <submittedName>
        <fullName evidence="3">Uncharacterized protein</fullName>
    </submittedName>
</protein>
<dbReference type="HOGENOM" id="CLU_010194_2_19_1"/>
<evidence type="ECO:0000256" key="2">
    <source>
        <dbReference type="ARBA" id="ARBA00023002"/>
    </source>
</evidence>
<accession>F2SZ26</accession>